<organism evidence="2 3">
    <name type="scientific">Herbiconiux daphne</name>
    <dbReference type="NCBI Taxonomy" id="2970914"/>
    <lineage>
        <taxon>Bacteria</taxon>
        <taxon>Bacillati</taxon>
        <taxon>Actinomycetota</taxon>
        <taxon>Actinomycetes</taxon>
        <taxon>Micrococcales</taxon>
        <taxon>Microbacteriaceae</taxon>
        <taxon>Herbiconiux</taxon>
    </lineage>
</organism>
<evidence type="ECO:0000313" key="3">
    <source>
        <dbReference type="Proteomes" id="UP001165586"/>
    </source>
</evidence>
<evidence type="ECO:0000256" key="1">
    <source>
        <dbReference type="SAM" id="MobiDB-lite"/>
    </source>
</evidence>
<dbReference type="Proteomes" id="UP001165586">
    <property type="component" value="Unassembled WGS sequence"/>
</dbReference>
<name>A0ABT2H2F8_9MICO</name>
<dbReference type="EMBL" id="JANLCJ010000003">
    <property type="protein sequence ID" value="MCS5734092.1"/>
    <property type="molecule type" value="Genomic_DNA"/>
</dbReference>
<proteinExistence type="predicted"/>
<dbReference type="SUPFAM" id="SSF54593">
    <property type="entry name" value="Glyoxalase/Bleomycin resistance protein/Dihydroxybiphenyl dioxygenase"/>
    <property type="match status" value="1"/>
</dbReference>
<dbReference type="Gene3D" id="3.10.180.10">
    <property type="entry name" value="2,3-Dihydroxybiphenyl 1,2-Dioxygenase, domain 1"/>
    <property type="match status" value="1"/>
</dbReference>
<accession>A0ABT2H2F8</accession>
<dbReference type="RefSeq" id="WP_259538941.1">
    <property type="nucleotide sequence ID" value="NZ_JANLCJ010000003.1"/>
</dbReference>
<gene>
    <name evidence="2" type="ORF">N1032_10120</name>
</gene>
<dbReference type="InterPro" id="IPR029068">
    <property type="entry name" value="Glyas_Bleomycin-R_OHBP_Dase"/>
</dbReference>
<evidence type="ECO:0008006" key="4">
    <source>
        <dbReference type="Google" id="ProtNLM"/>
    </source>
</evidence>
<feature type="region of interest" description="Disordered" evidence="1">
    <location>
        <begin position="94"/>
        <end position="118"/>
    </location>
</feature>
<comment type="caution">
    <text evidence="2">The sequence shown here is derived from an EMBL/GenBank/DDBJ whole genome shotgun (WGS) entry which is preliminary data.</text>
</comment>
<reference evidence="2" key="1">
    <citation type="submission" date="2022-08" db="EMBL/GenBank/DDBJ databases">
        <authorList>
            <person name="Deng Y."/>
            <person name="Han X.-F."/>
            <person name="Zhang Y.-Q."/>
        </authorList>
    </citation>
    <scope>NUCLEOTIDE SEQUENCE</scope>
    <source>
        <strain evidence="2">CPCC 203386</strain>
    </source>
</reference>
<protein>
    <recommendedName>
        <fullName evidence="4">Glyoxalase-like domain-containing protein</fullName>
    </recommendedName>
</protein>
<feature type="compositionally biased region" description="Low complexity" evidence="1">
    <location>
        <begin position="96"/>
        <end position="108"/>
    </location>
</feature>
<keyword evidence="3" id="KW-1185">Reference proteome</keyword>
<sequence>MFALWPLDQAAEATFGRSTWPEEVPVPQAWIEFEVASPQAVADAAAELRAGGHDILVDAHEEPWGQTTARLLSPEHLLVGISYLPSFHEVAPGPPADAAASGVAAGVDNSTPGGDRPE</sequence>
<evidence type="ECO:0000313" key="2">
    <source>
        <dbReference type="EMBL" id="MCS5734092.1"/>
    </source>
</evidence>